<reference evidence="1" key="1">
    <citation type="journal article" date="2022" name="IScience">
        <title>Evolution of zygomycete secretomes and the origins of terrestrial fungal ecologies.</title>
        <authorList>
            <person name="Chang Y."/>
            <person name="Wang Y."/>
            <person name="Mondo S."/>
            <person name="Ahrendt S."/>
            <person name="Andreopoulos W."/>
            <person name="Barry K."/>
            <person name="Beard J."/>
            <person name="Benny G.L."/>
            <person name="Blankenship S."/>
            <person name="Bonito G."/>
            <person name="Cuomo C."/>
            <person name="Desiro A."/>
            <person name="Gervers K.A."/>
            <person name="Hundley H."/>
            <person name="Kuo A."/>
            <person name="LaButti K."/>
            <person name="Lang B.F."/>
            <person name="Lipzen A."/>
            <person name="O'Donnell K."/>
            <person name="Pangilinan J."/>
            <person name="Reynolds N."/>
            <person name="Sandor L."/>
            <person name="Smith M.E."/>
            <person name="Tsang A."/>
            <person name="Grigoriev I.V."/>
            <person name="Stajich J.E."/>
            <person name="Spatafora J.W."/>
        </authorList>
    </citation>
    <scope>NUCLEOTIDE SEQUENCE</scope>
    <source>
        <strain evidence="1">RSA 2281</strain>
    </source>
</reference>
<gene>
    <name evidence="1" type="ORF">BDA99DRAFT_532918</name>
</gene>
<accession>A0AAD5KQU9</accession>
<dbReference type="AlphaFoldDB" id="A0AAD5KQU9"/>
<comment type="caution">
    <text evidence="1">The sequence shown here is derived from an EMBL/GenBank/DDBJ whole genome shotgun (WGS) entry which is preliminary data.</text>
</comment>
<dbReference type="Proteomes" id="UP001209540">
    <property type="component" value="Unassembled WGS sequence"/>
</dbReference>
<organism evidence="1 2">
    <name type="scientific">Phascolomyces articulosus</name>
    <dbReference type="NCBI Taxonomy" id="60185"/>
    <lineage>
        <taxon>Eukaryota</taxon>
        <taxon>Fungi</taxon>
        <taxon>Fungi incertae sedis</taxon>
        <taxon>Mucoromycota</taxon>
        <taxon>Mucoromycotina</taxon>
        <taxon>Mucoromycetes</taxon>
        <taxon>Mucorales</taxon>
        <taxon>Lichtheimiaceae</taxon>
        <taxon>Phascolomyces</taxon>
    </lineage>
</organism>
<protein>
    <submittedName>
        <fullName evidence="1">Uncharacterized protein</fullName>
    </submittedName>
</protein>
<reference evidence="1" key="2">
    <citation type="submission" date="2023-02" db="EMBL/GenBank/DDBJ databases">
        <authorList>
            <consortium name="DOE Joint Genome Institute"/>
            <person name="Mondo S.J."/>
            <person name="Chang Y."/>
            <person name="Wang Y."/>
            <person name="Ahrendt S."/>
            <person name="Andreopoulos W."/>
            <person name="Barry K."/>
            <person name="Beard J."/>
            <person name="Benny G.L."/>
            <person name="Blankenship S."/>
            <person name="Bonito G."/>
            <person name="Cuomo C."/>
            <person name="Desiro A."/>
            <person name="Gervers K.A."/>
            <person name="Hundley H."/>
            <person name="Kuo A."/>
            <person name="LaButti K."/>
            <person name="Lang B.F."/>
            <person name="Lipzen A."/>
            <person name="O'Donnell K."/>
            <person name="Pangilinan J."/>
            <person name="Reynolds N."/>
            <person name="Sandor L."/>
            <person name="Smith M.W."/>
            <person name="Tsang A."/>
            <person name="Grigoriev I.V."/>
            <person name="Stajich J.E."/>
            <person name="Spatafora J.W."/>
        </authorList>
    </citation>
    <scope>NUCLEOTIDE SEQUENCE</scope>
    <source>
        <strain evidence="1">RSA 2281</strain>
    </source>
</reference>
<proteinExistence type="predicted"/>
<dbReference type="EMBL" id="JAIXMP010000004">
    <property type="protein sequence ID" value="KAI9274271.1"/>
    <property type="molecule type" value="Genomic_DNA"/>
</dbReference>
<name>A0AAD5KQU9_9FUNG</name>
<sequence length="216" mass="24602">MLASTEKLLETPPLATYLPDLMHNIILEIKYNSDFRAGETLFYHLLKRLQLQDSLGRPADVYSPDKPNFFSRDNRPFGEKELVYFRKSIASMIRYSPQPETGLRYASFLLNQIQPPLRDAQTEVTVLINLIYIYSKDGSDAYMKAGLDFVMIGLERGLPLYRNSGNERKRAFNNPGTVFSTVSKPILKYHNLQPTHDGKGVEKFGVFNSGGYIRPG</sequence>
<evidence type="ECO:0000313" key="2">
    <source>
        <dbReference type="Proteomes" id="UP001209540"/>
    </source>
</evidence>
<evidence type="ECO:0000313" key="1">
    <source>
        <dbReference type="EMBL" id="KAI9274271.1"/>
    </source>
</evidence>
<keyword evidence="2" id="KW-1185">Reference proteome</keyword>